<dbReference type="SUPFAM" id="SSF54782">
    <property type="entry name" value="Porphobilinogen deaminase (hydroxymethylbilane synthase), C-terminal domain"/>
    <property type="match status" value="1"/>
</dbReference>
<dbReference type="NCBIfam" id="TIGR00212">
    <property type="entry name" value="hemC"/>
    <property type="match status" value="1"/>
</dbReference>
<evidence type="ECO:0000259" key="6">
    <source>
        <dbReference type="Pfam" id="PF03900"/>
    </source>
</evidence>
<protein>
    <recommendedName>
        <fullName evidence="2">hydroxymethylbilane synthase</fullName>
        <ecNumber evidence="2">2.5.1.61</ecNumber>
    </recommendedName>
</protein>
<dbReference type="AlphaFoldDB" id="A0A6J7QZ87"/>
<evidence type="ECO:0000256" key="2">
    <source>
        <dbReference type="ARBA" id="ARBA00012655"/>
    </source>
</evidence>
<dbReference type="PANTHER" id="PTHR11557:SF0">
    <property type="entry name" value="PORPHOBILINOGEN DEAMINASE"/>
    <property type="match status" value="1"/>
</dbReference>
<dbReference type="SUPFAM" id="SSF53850">
    <property type="entry name" value="Periplasmic binding protein-like II"/>
    <property type="match status" value="1"/>
</dbReference>
<dbReference type="PANTHER" id="PTHR11557">
    <property type="entry name" value="PORPHOBILINOGEN DEAMINASE"/>
    <property type="match status" value="1"/>
</dbReference>
<gene>
    <name evidence="7" type="ORF">UFOPK4098_00779</name>
</gene>
<dbReference type="EC" id="2.5.1.61" evidence="2"/>
<name>A0A6J7QZ87_9ZZZZ</name>
<dbReference type="Gene3D" id="3.40.190.10">
    <property type="entry name" value="Periplasmic binding protein-like II"/>
    <property type="match status" value="2"/>
</dbReference>
<feature type="domain" description="Porphobilinogen deaminase C-terminal" evidence="6">
    <location>
        <begin position="238"/>
        <end position="301"/>
    </location>
</feature>
<dbReference type="PRINTS" id="PR00151">
    <property type="entry name" value="PORPHBDMNASE"/>
</dbReference>
<dbReference type="Pfam" id="PF03900">
    <property type="entry name" value="Porphobil_deamC"/>
    <property type="match status" value="1"/>
</dbReference>
<feature type="domain" description="Porphobilinogen deaminase N-terminal" evidence="5">
    <location>
        <begin position="22"/>
        <end position="224"/>
    </location>
</feature>
<proteinExistence type="inferred from homology"/>
<dbReference type="Gene3D" id="3.30.160.40">
    <property type="entry name" value="Porphobilinogen deaminase, C-terminal domain"/>
    <property type="match status" value="1"/>
</dbReference>
<comment type="similarity">
    <text evidence="1">Belongs to the HMBS family.</text>
</comment>
<reference evidence="7" key="1">
    <citation type="submission" date="2020-05" db="EMBL/GenBank/DDBJ databases">
        <authorList>
            <person name="Chiriac C."/>
            <person name="Salcher M."/>
            <person name="Ghai R."/>
            <person name="Kavagutti S V."/>
        </authorList>
    </citation>
    <scope>NUCLEOTIDE SEQUENCE</scope>
</reference>
<dbReference type="PIRSF" id="PIRSF001438">
    <property type="entry name" value="4pyrrol_synth_OHMeBilane_synth"/>
    <property type="match status" value="1"/>
</dbReference>
<dbReference type="InterPro" id="IPR022417">
    <property type="entry name" value="Porphobilin_deaminase_N"/>
</dbReference>
<evidence type="ECO:0000256" key="3">
    <source>
        <dbReference type="ARBA" id="ARBA00022679"/>
    </source>
</evidence>
<evidence type="ECO:0000313" key="7">
    <source>
        <dbReference type="EMBL" id="CAB5019622.1"/>
    </source>
</evidence>
<keyword evidence="4" id="KW-0627">Porphyrin biosynthesis</keyword>
<dbReference type="GO" id="GO:0004418">
    <property type="term" value="F:hydroxymethylbilane synthase activity"/>
    <property type="evidence" value="ECO:0007669"/>
    <property type="project" value="UniProtKB-EC"/>
</dbReference>
<sequence>MPCATSFIFTDEHEIPVTQKILRIATRPSPQARTQAQFVADSITRENPEVECKLVFVESTGDQRADVPLHQMAGQGIFVKEVQRAVLDGRADIAVHSAKDLPTITEYGLEIGAWCARRDARDALIGTSLQQLEHGATIATGSVRRRAQLRAIRPDLQFVELRGNIGTRLEKVPVGGAVVMAVAALEVLGLTEKITEILDPEFFVPMIGQGCVAVEHRFGDLETQQFVQSIDHKATRYAVEIERAFLSVLGSGCSLPVGAYVNHQNILTTFLATDDTSQARSISMQAEVSDEENATLIAAQLARTSREQIGRR</sequence>
<dbReference type="InterPro" id="IPR022418">
    <property type="entry name" value="Porphobilinogen_deaminase_C"/>
</dbReference>
<accession>A0A6J7QZ87</accession>
<dbReference type="EMBL" id="CAFBPN010000033">
    <property type="protein sequence ID" value="CAB5019622.1"/>
    <property type="molecule type" value="Genomic_DNA"/>
</dbReference>
<evidence type="ECO:0000256" key="1">
    <source>
        <dbReference type="ARBA" id="ARBA00005638"/>
    </source>
</evidence>
<dbReference type="Pfam" id="PF01379">
    <property type="entry name" value="Porphobil_deam"/>
    <property type="match status" value="1"/>
</dbReference>
<dbReference type="GO" id="GO:0005737">
    <property type="term" value="C:cytoplasm"/>
    <property type="evidence" value="ECO:0007669"/>
    <property type="project" value="TreeGrafter"/>
</dbReference>
<dbReference type="InterPro" id="IPR000860">
    <property type="entry name" value="HemC"/>
</dbReference>
<dbReference type="GO" id="GO:0006783">
    <property type="term" value="P:heme biosynthetic process"/>
    <property type="evidence" value="ECO:0007669"/>
    <property type="project" value="TreeGrafter"/>
</dbReference>
<evidence type="ECO:0000256" key="4">
    <source>
        <dbReference type="ARBA" id="ARBA00023244"/>
    </source>
</evidence>
<dbReference type="InterPro" id="IPR036803">
    <property type="entry name" value="Porphobilinogen_deaminase_C_sf"/>
</dbReference>
<evidence type="ECO:0000259" key="5">
    <source>
        <dbReference type="Pfam" id="PF01379"/>
    </source>
</evidence>
<keyword evidence="3" id="KW-0808">Transferase</keyword>
<organism evidence="7">
    <name type="scientific">freshwater metagenome</name>
    <dbReference type="NCBI Taxonomy" id="449393"/>
    <lineage>
        <taxon>unclassified sequences</taxon>
        <taxon>metagenomes</taxon>
        <taxon>ecological metagenomes</taxon>
    </lineage>
</organism>